<proteinExistence type="predicted"/>
<gene>
    <name evidence="1" type="ORF">F5144DRAFT_652147</name>
</gene>
<evidence type="ECO:0000313" key="1">
    <source>
        <dbReference type="EMBL" id="KAH6627525.1"/>
    </source>
</evidence>
<accession>A0ACB7P0N2</accession>
<sequence>MASTLYNYPGINIPLWRLRQNDDATAAGVEFYRYGSFEGADGSLSELIQVREVAMLLLMDRLTDRPDWNKKVFDDSIVAKWRHETLTQNETDLYKEIVADPIQVPMPNRTRIINEAAFDYCIAELKCKAVHFEETGLIFTLNSSQGTAEVPCFNTAIKADSLVTKELQTGLKVAFEKLRTEQAAGPNLHPGNQGMVQDLVDPSMYPFVYGESKFIPEEVVGVADAVDRWSGKGEAVQPLLEGDDEEETVIYPYFWSETYQWLPANLAFQEDGSVRFTSYINNLHPQKHANTYRLLERLIETVIPAWESVLSGKATTDSNDAPDRLKYPPAVNRSNENDVWGEVDPAFIAEYEAKHGGISVDAIRRYGDEDDDNLDNLERDSPVLKWGSLRDPVLMEPLDFEPYTYTVEQRFRERFKETGLQVIVKMASIELTPEKPKFPKGHWQIEGQLNEHIVATALYYLDSENVTASGISFRMATDPDQAKLRSQVASGMHELYERFYGTTLGAEADNESVQPYGSVATPEGRLLAFPNVFTMINNGRLCSSQRRVSSFSLQDGTKPGHRRFVALWLVDPFQRIISTANVPPQRLDWWVKAVFGSEPEIGGMPPELFQILLEQGAAEVIKPPEELLQSLRYRLPAELREMVRQAAVPAGLMTAEQARQHRKALMNERINFSEAVEERAWANTYAF</sequence>
<reference evidence="1 2" key="1">
    <citation type="journal article" date="2021" name="Nat. Commun.">
        <title>Genetic determinants of endophytism in the Arabidopsis root mycobiome.</title>
        <authorList>
            <person name="Mesny F."/>
            <person name="Miyauchi S."/>
            <person name="Thiergart T."/>
            <person name="Pickel B."/>
            <person name="Atanasova L."/>
            <person name="Karlsson M."/>
            <person name="Huettel B."/>
            <person name="Barry K.W."/>
            <person name="Haridas S."/>
            <person name="Chen C."/>
            <person name="Bauer D."/>
            <person name="Andreopoulos W."/>
            <person name="Pangilinan J."/>
            <person name="LaButti K."/>
            <person name="Riley R."/>
            <person name="Lipzen A."/>
            <person name="Clum A."/>
            <person name="Drula E."/>
            <person name="Henrissat B."/>
            <person name="Kohler A."/>
            <person name="Grigoriev I.V."/>
            <person name="Martin F.M."/>
            <person name="Hacquard S."/>
        </authorList>
    </citation>
    <scope>NUCLEOTIDE SEQUENCE [LARGE SCALE GENOMIC DNA]</scope>
    <source>
        <strain evidence="1 2">MPI-SDFR-AT-0079</strain>
    </source>
</reference>
<comment type="caution">
    <text evidence="1">The sequence shown here is derived from an EMBL/GenBank/DDBJ whole genome shotgun (WGS) entry which is preliminary data.</text>
</comment>
<organism evidence="1 2">
    <name type="scientific">Chaetomium tenue</name>
    <dbReference type="NCBI Taxonomy" id="1854479"/>
    <lineage>
        <taxon>Eukaryota</taxon>
        <taxon>Fungi</taxon>
        <taxon>Dikarya</taxon>
        <taxon>Ascomycota</taxon>
        <taxon>Pezizomycotina</taxon>
        <taxon>Sordariomycetes</taxon>
        <taxon>Sordariomycetidae</taxon>
        <taxon>Sordariales</taxon>
        <taxon>Chaetomiaceae</taxon>
        <taxon>Chaetomium</taxon>
    </lineage>
</organism>
<keyword evidence="2" id="KW-1185">Reference proteome</keyword>
<dbReference type="EMBL" id="JAGIZQ010000005">
    <property type="protein sequence ID" value="KAH6627525.1"/>
    <property type="molecule type" value="Genomic_DNA"/>
</dbReference>
<name>A0ACB7P0N2_9PEZI</name>
<protein>
    <submittedName>
        <fullName evidence="1">Uncharacterized protein</fullName>
    </submittedName>
</protein>
<evidence type="ECO:0000313" key="2">
    <source>
        <dbReference type="Proteomes" id="UP000724584"/>
    </source>
</evidence>
<dbReference type="Proteomes" id="UP000724584">
    <property type="component" value="Unassembled WGS sequence"/>
</dbReference>